<evidence type="ECO:0000256" key="2">
    <source>
        <dbReference type="SAM" id="MobiDB-lite"/>
    </source>
</evidence>
<evidence type="ECO:0000259" key="3">
    <source>
        <dbReference type="PROSITE" id="PS50158"/>
    </source>
</evidence>
<keyword evidence="5" id="KW-1185">Reference proteome</keyword>
<feature type="region of interest" description="Disordered" evidence="2">
    <location>
        <begin position="184"/>
        <end position="211"/>
    </location>
</feature>
<keyword evidence="1" id="KW-0863">Zinc-finger</keyword>
<accession>A0AAE1YLD4</accession>
<evidence type="ECO:0000256" key="1">
    <source>
        <dbReference type="PROSITE-ProRule" id="PRU00047"/>
    </source>
</evidence>
<organism evidence="4 5">
    <name type="scientific">Sesamum alatum</name>
    <dbReference type="NCBI Taxonomy" id="300844"/>
    <lineage>
        <taxon>Eukaryota</taxon>
        <taxon>Viridiplantae</taxon>
        <taxon>Streptophyta</taxon>
        <taxon>Embryophyta</taxon>
        <taxon>Tracheophyta</taxon>
        <taxon>Spermatophyta</taxon>
        <taxon>Magnoliopsida</taxon>
        <taxon>eudicotyledons</taxon>
        <taxon>Gunneridae</taxon>
        <taxon>Pentapetalae</taxon>
        <taxon>asterids</taxon>
        <taxon>lamiids</taxon>
        <taxon>Lamiales</taxon>
        <taxon>Pedaliaceae</taxon>
        <taxon>Sesamum</taxon>
    </lineage>
</organism>
<comment type="caution">
    <text evidence="4">The sequence shown here is derived from an EMBL/GenBank/DDBJ whole genome shotgun (WGS) entry which is preliminary data.</text>
</comment>
<feature type="compositionally biased region" description="Polar residues" evidence="2">
    <location>
        <begin position="184"/>
        <end position="193"/>
    </location>
</feature>
<dbReference type="Pfam" id="PF14392">
    <property type="entry name" value="zf-CCHC_4"/>
    <property type="match status" value="1"/>
</dbReference>
<dbReference type="PANTHER" id="PTHR31286:SF153">
    <property type="entry name" value="DUF4283 DOMAIN PROTEIN"/>
    <property type="match status" value="1"/>
</dbReference>
<keyword evidence="1" id="KW-0479">Metal-binding</keyword>
<keyword evidence="1" id="KW-0862">Zinc</keyword>
<dbReference type="GO" id="GO:0003676">
    <property type="term" value="F:nucleic acid binding"/>
    <property type="evidence" value="ECO:0007669"/>
    <property type="project" value="InterPro"/>
</dbReference>
<gene>
    <name evidence="4" type="ORF">Salat_0999200</name>
</gene>
<dbReference type="PROSITE" id="PS50158">
    <property type="entry name" value="ZF_CCHC"/>
    <property type="match status" value="1"/>
</dbReference>
<dbReference type="PANTHER" id="PTHR31286">
    <property type="entry name" value="GLYCINE-RICH CELL WALL STRUCTURAL PROTEIN 1.8-LIKE"/>
    <property type="match status" value="1"/>
</dbReference>
<proteinExistence type="predicted"/>
<evidence type="ECO:0000313" key="5">
    <source>
        <dbReference type="Proteomes" id="UP001293254"/>
    </source>
</evidence>
<evidence type="ECO:0000313" key="4">
    <source>
        <dbReference type="EMBL" id="KAK4432371.1"/>
    </source>
</evidence>
<reference evidence="4" key="1">
    <citation type="submission" date="2020-06" db="EMBL/GenBank/DDBJ databases">
        <authorList>
            <person name="Li T."/>
            <person name="Hu X."/>
            <person name="Zhang T."/>
            <person name="Song X."/>
            <person name="Zhang H."/>
            <person name="Dai N."/>
            <person name="Sheng W."/>
            <person name="Hou X."/>
            <person name="Wei L."/>
        </authorList>
    </citation>
    <scope>NUCLEOTIDE SEQUENCE</scope>
    <source>
        <strain evidence="4">3651</strain>
        <tissue evidence="4">Leaf</tissue>
    </source>
</reference>
<dbReference type="AlphaFoldDB" id="A0AAE1YLD4"/>
<feature type="domain" description="CCHC-type" evidence="3">
    <location>
        <begin position="136"/>
        <end position="149"/>
    </location>
</feature>
<dbReference type="Proteomes" id="UP001293254">
    <property type="component" value="Unassembled WGS sequence"/>
</dbReference>
<reference evidence="4" key="2">
    <citation type="journal article" date="2024" name="Plant">
        <title>Genomic evolution and insights into agronomic trait innovations of Sesamum species.</title>
        <authorList>
            <person name="Miao H."/>
            <person name="Wang L."/>
            <person name="Qu L."/>
            <person name="Liu H."/>
            <person name="Sun Y."/>
            <person name="Le M."/>
            <person name="Wang Q."/>
            <person name="Wei S."/>
            <person name="Zheng Y."/>
            <person name="Lin W."/>
            <person name="Duan Y."/>
            <person name="Cao H."/>
            <person name="Xiong S."/>
            <person name="Wang X."/>
            <person name="Wei L."/>
            <person name="Li C."/>
            <person name="Ma Q."/>
            <person name="Ju M."/>
            <person name="Zhao R."/>
            <person name="Li G."/>
            <person name="Mu C."/>
            <person name="Tian Q."/>
            <person name="Mei H."/>
            <person name="Zhang T."/>
            <person name="Gao T."/>
            <person name="Zhang H."/>
        </authorList>
    </citation>
    <scope>NUCLEOTIDE SEQUENCE</scope>
    <source>
        <strain evidence="4">3651</strain>
    </source>
</reference>
<name>A0AAE1YLD4_9LAMI</name>
<dbReference type="InterPro" id="IPR001878">
    <property type="entry name" value="Znf_CCHC"/>
</dbReference>
<protein>
    <recommendedName>
        <fullName evidence="3">CCHC-type domain-containing protein</fullName>
    </recommendedName>
</protein>
<dbReference type="InterPro" id="IPR040256">
    <property type="entry name" value="At4g02000-like"/>
</dbReference>
<sequence length="277" mass="31964">MIDGNRVLFRFDHQIDMKRVIDNSPWAFDRNLLVIKPVAVEENPMKVDLDWCDFHTHIHDLPLGKMTKEIAKFIGNQIGRFIDVESDNNNGIWGSSLRIRVSLNITKTLKRVLRIRTSMGEDQLISFTYEQLPNFCYLCGCLGHFAKYCELQLQTDFVDLGENMPYGPWLRANQLPSIRNRLQASNRTNSSNGRHMPSFSIDPTMNPRPENRNTVKVLQSLETSLIKPRKIIPPRHPHPTTHLTKALTLLRNTPAKPTMKTHTPTSHITNRHHLIPH</sequence>
<dbReference type="InterPro" id="IPR025836">
    <property type="entry name" value="Zn_knuckle_CX2CX4HX4C"/>
</dbReference>
<dbReference type="EMBL" id="JACGWO010000003">
    <property type="protein sequence ID" value="KAK4432371.1"/>
    <property type="molecule type" value="Genomic_DNA"/>
</dbReference>
<dbReference type="GO" id="GO:0008270">
    <property type="term" value="F:zinc ion binding"/>
    <property type="evidence" value="ECO:0007669"/>
    <property type="project" value="UniProtKB-KW"/>
</dbReference>